<keyword evidence="3" id="KW-0964">Secreted</keyword>
<dbReference type="InterPro" id="IPR051237">
    <property type="entry name" value="Ferric-chelate_Red/DefProt"/>
</dbReference>
<evidence type="ECO:0000256" key="5">
    <source>
        <dbReference type="ARBA" id="ARBA00022588"/>
    </source>
</evidence>
<feature type="domain" description="VWFA" evidence="12">
    <location>
        <begin position="342"/>
        <end position="606"/>
    </location>
</feature>
<sequence length="1042" mass="116621">MALTISDMLETIQNDMQDLKQTHNRVKDKTKVGHIKGELSNEIKRLAGIENRLVKVENNSCRNSSHLKAILGTVEKLSEKLEIFSIASKNRAKTIKPTELNGHTLKSETHSDQTGRNQAKEDTIISRKTSAIKESYEEGQGSCSKIKKDNVVPVKDSNDHLLNSGHPNSSGTKPSENSNPRITAINRGRQIENDTRKVDPAISKQEIKEKPKIIKCKSGFKQCRTNVDLDNRMCRNRKKRCFQGELLHPLMTTEEHQDHKEPTPNIIINTLKERNEKKETNVGASGKQMRMMTMAQMAERDFDSVQKVHSYEEWLQIATQSQREVAMKLVLSHGKISSRGHKYMLLLDTSESMKGEKFDIMIKAATSFVDVPLDILTLFIDDITICTGLHTVSLRYGIRDNVGLAHFGKDTKLIMHPLADYDGIKTEIANLRPGGPSPLAAGLLMALSGITHLGPTTIEHRDFLPYIIVITDGMPTRVDAPGEEDRESIGALSVSSLLTMLNLVRDSEIDKTVTNIALRGMKIFCVPVGGANTDIMSKVVKKTFGKLIPPDQIHRLAQNTQVLIHAAEIANKLEKNTEFTRTSVKTAVHSASLQELDAFDDITDNVMLLLDPVTQYHGRFKQPRCKAVQLGTRVRRGPNWQWKNQDSNMAGTVIGEDKDGMIWVEWDSGVKNCYHYDESQRLYDIKPVNEPRRLVDEMIAVGCKVKRGKDWKYDEQDGGRGSRGTILRVESNGKVVVHWDRGRLGTYKFACDDLFEVAVCDDGRTISSPDLIEDEQNSRQEMMPDLPLILPSHNNKMKPVQSTWQYQDPSGSWQSYEEETNVKLDRAYSRRPDGRCIVEINKTVHVVLFAKMIQENQTDHSSVPVQRLDGTSQGAPRGACNDMTPQHSGNSPQTSAPPFQITVDKTMYEGGDVITVNLSRTATNQFKGFFIQARNQDGTKIPGFTLIQNSKFLQCDTPNDAVTHTEPSPKDSVTFQFTAPTTSRGNITIVATAVESFNTFWVRIPSETIVDLAPAPTGASSTILPNFVVVTVTVLYIYLFQQ</sequence>
<dbReference type="AlphaFoldDB" id="A0A8B6CXV1"/>
<feature type="domain" description="Reelin" evidence="14">
    <location>
        <begin position="865"/>
        <end position="1025"/>
    </location>
</feature>
<keyword evidence="6" id="KW-0732">Signal</keyword>
<feature type="domain" description="MIB/HERC2" evidence="15">
    <location>
        <begin position="691"/>
        <end position="763"/>
    </location>
</feature>
<feature type="transmembrane region" description="Helical" evidence="11">
    <location>
        <begin position="1023"/>
        <end position="1040"/>
    </location>
</feature>
<protein>
    <recommendedName>
        <fullName evidence="18">MIB/HERC2 domain-containing protein</fullName>
    </recommendedName>
</protein>
<dbReference type="InterPro" id="IPR004170">
    <property type="entry name" value="WWE_dom"/>
</dbReference>
<dbReference type="SUPFAM" id="SSF117839">
    <property type="entry name" value="WWE domain"/>
    <property type="match status" value="1"/>
</dbReference>
<dbReference type="Pfam" id="PF02825">
    <property type="entry name" value="WWE"/>
    <property type="match status" value="1"/>
</dbReference>
<organism evidence="16 17">
    <name type="scientific">Mytilus galloprovincialis</name>
    <name type="common">Mediterranean mussel</name>
    <dbReference type="NCBI Taxonomy" id="29158"/>
    <lineage>
        <taxon>Eukaryota</taxon>
        <taxon>Metazoa</taxon>
        <taxon>Spiralia</taxon>
        <taxon>Lophotrochozoa</taxon>
        <taxon>Mollusca</taxon>
        <taxon>Bivalvia</taxon>
        <taxon>Autobranchia</taxon>
        <taxon>Pteriomorphia</taxon>
        <taxon>Mytilida</taxon>
        <taxon>Mytiloidea</taxon>
        <taxon>Mytilidae</taxon>
        <taxon>Mytilinae</taxon>
        <taxon>Mytilus</taxon>
    </lineage>
</organism>
<feature type="compositionally biased region" description="Polar residues" evidence="10">
    <location>
        <begin position="858"/>
        <end position="874"/>
    </location>
</feature>
<evidence type="ECO:0000259" key="12">
    <source>
        <dbReference type="PROSITE" id="PS50234"/>
    </source>
</evidence>
<dbReference type="Pfam" id="PF13519">
    <property type="entry name" value="VWA_2"/>
    <property type="match status" value="1"/>
</dbReference>
<feature type="domain" description="WWE" evidence="13">
    <location>
        <begin position="789"/>
        <end position="867"/>
    </location>
</feature>
<evidence type="ECO:0000256" key="3">
    <source>
        <dbReference type="ARBA" id="ARBA00022525"/>
    </source>
</evidence>
<feature type="region of interest" description="Disordered" evidence="10">
    <location>
        <begin position="858"/>
        <end position="896"/>
    </location>
</feature>
<evidence type="ECO:0000259" key="15">
    <source>
        <dbReference type="PROSITE" id="PS51416"/>
    </source>
</evidence>
<comment type="subcellular location">
    <subcellularLocation>
        <location evidence="1">Secreted</location>
    </subcellularLocation>
</comment>
<dbReference type="Gene3D" id="2.60.40.4060">
    <property type="entry name" value="Reeler domain"/>
    <property type="match status" value="1"/>
</dbReference>
<feature type="domain" description="MIB/HERC2" evidence="15">
    <location>
        <begin position="620"/>
        <end position="691"/>
    </location>
</feature>
<dbReference type="PANTHER" id="PTHR45828">
    <property type="entry name" value="CYTOCHROME B561/FERRIC REDUCTASE TRANSMEMBRANE"/>
    <property type="match status" value="1"/>
</dbReference>
<keyword evidence="7" id="KW-0391">Immunity</keyword>
<dbReference type="GO" id="GO:0016020">
    <property type="term" value="C:membrane"/>
    <property type="evidence" value="ECO:0007669"/>
    <property type="project" value="TreeGrafter"/>
</dbReference>
<dbReference type="FunFam" id="2.60.40.4060:FF:000003">
    <property type="entry name" value="Ferric chelate reductase 1"/>
    <property type="match status" value="1"/>
</dbReference>
<dbReference type="PROSITE" id="PS50234">
    <property type="entry name" value="VWFA"/>
    <property type="match status" value="1"/>
</dbReference>
<dbReference type="OrthoDB" id="6085439at2759"/>
<dbReference type="GO" id="GO:0005576">
    <property type="term" value="C:extracellular region"/>
    <property type="evidence" value="ECO:0007669"/>
    <property type="project" value="UniProtKB-SubCell"/>
</dbReference>
<feature type="compositionally biased region" description="Polar residues" evidence="10">
    <location>
        <begin position="883"/>
        <end position="896"/>
    </location>
</feature>
<evidence type="ECO:0000313" key="17">
    <source>
        <dbReference type="Proteomes" id="UP000596742"/>
    </source>
</evidence>
<dbReference type="Gene3D" id="2.30.30.40">
    <property type="entry name" value="SH3 Domains"/>
    <property type="match status" value="2"/>
</dbReference>
<evidence type="ECO:0000256" key="1">
    <source>
        <dbReference type="ARBA" id="ARBA00004613"/>
    </source>
</evidence>
<dbReference type="InterPro" id="IPR037197">
    <property type="entry name" value="WWE_dom_sf"/>
</dbReference>
<keyword evidence="11" id="KW-0472">Membrane</keyword>
<evidence type="ECO:0000256" key="11">
    <source>
        <dbReference type="SAM" id="Phobius"/>
    </source>
</evidence>
<keyword evidence="9" id="KW-0175">Coiled coil</keyword>
<dbReference type="CDD" id="cd08544">
    <property type="entry name" value="Reeler"/>
    <property type="match status" value="1"/>
</dbReference>
<dbReference type="GO" id="GO:0016567">
    <property type="term" value="P:protein ubiquitination"/>
    <property type="evidence" value="ECO:0007669"/>
    <property type="project" value="InterPro"/>
</dbReference>
<gene>
    <name evidence="16" type="ORF">MGAL_10B062193</name>
</gene>
<dbReference type="InterPro" id="IPR002035">
    <property type="entry name" value="VWF_A"/>
</dbReference>
<comment type="similarity">
    <text evidence="2">Belongs to the insect defense protein family.</text>
</comment>
<dbReference type="Pfam" id="PF06701">
    <property type="entry name" value="MIB_HERC2"/>
    <property type="match status" value="1"/>
</dbReference>
<dbReference type="SUPFAM" id="SSF159034">
    <property type="entry name" value="Mib/herc2 domain-like"/>
    <property type="match status" value="2"/>
</dbReference>
<dbReference type="GO" id="GO:0045087">
    <property type="term" value="P:innate immune response"/>
    <property type="evidence" value="ECO:0007669"/>
    <property type="project" value="UniProtKB-KW"/>
</dbReference>
<dbReference type="InterPro" id="IPR002861">
    <property type="entry name" value="Reeler_dom"/>
</dbReference>
<feature type="region of interest" description="Disordered" evidence="10">
    <location>
        <begin position="97"/>
        <end position="130"/>
    </location>
</feature>
<feature type="coiled-coil region" evidence="9">
    <location>
        <begin position="9"/>
        <end position="59"/>
    </location>
</feature>
<evidence type="ECO:0008006" key="18">
    <source>
        <dbReference type="Google" id="ProtNLM"/>
    </source>
</evidence>
<dbReference type="InterPro" id="IPR037252">
    <property type="entry name" value="Mib_Herc2_sf"/>
</dbReference>
<dbReference type="GO" id="GO:0046872">
    <property type="term" value="F:metal ion binding"/>
    <property type="evidence" value="ECO:0007669"/>
    <property type="project" value="InterPro"/>
</dbReference>
<evidence type="ECO:0000313" key="16">
    <source>
        <dbReference type="EMBL" id="VDI11228.1"/>
    </source>
</evidence>
<evidence type="ECO:0000256" key="8">
    <source>
        <dbReference type="ARBA" id="ARBA00023022"/>
    </source>
</evidence>
<dbReference type="GO" id="GO:0004842">
    <property type="term" value="F:ubiquitin-protein transferase activity"/>
    <property type="evidence" value="ECO:0007669"/>
    <property type="project" value="InterPro"/>
</dbReference>
<dbReference type="InterPro" id="IPR036465">
    <property type="entry name" value="vWFA_dom_sf"/>
</dbReference>
<evidence type="ECO:0000259" key="14">
    <source>
        <dbReference type="PROSITE" id="PS51019"/>
    </source>
</evidence>
<evidence type="ECO:0000259" key="13">
    <source>
        <dbReference type="PROSITE" id="PS50918"/>
    </source>
</evidence>
<feature type="compositionally biased region" description="Basic and acidic residues" evidence="10">
    <location>
        <begin position="189"/>
        <end position="200"/>
    </location>
</feature>
<keyword evidence="17" id="KW-1185">Reference proteome</keyword>
<dbReference type="PANTHER" id="PTHR45828:SF9">
    <property type="entry name" value="CELL WALL INTEGRITY AND STRESS RESPONSE COMPONENT 4-LIKE-RELATED"/>
    <property type="match status" value="1"/>
</dbReference>
<evidence type="ECO:0000256" key="4">
    <source>
        <dbReference type="ARBA" id="ARBA00022529"/>
    </source>
</evidence>
<dbReference type="CDD" id="cd00198">
    <property type="entry name" value="vWFA"/>
    <property type="match status" value="1"/>
</dbReference>
<dbReference type="Gene3D" id="3.40.50.410">
    <property type="entry name" value="von Willebrand factor, type A domain"/>
    <property type="match status" value="1"/>
</dbReference>
<name>A0A8B6CXV1_MYTGA</name>
<dbReference type="EMBL" id="UYJE01002492">
    <property type="protein sequence ID" value="VDI11228.1"/>
    <property type="molecule type" value="Genomic_DNA"/>
</dbReference>
<proteinExistence type="inferred from homology"/>
<dbReference type="SUPFAM" id="SSF53300">
    <property type="entry name" value="vWA-like"/>
    <property type="match status" value="1"/>
</dbReference>
<keyword evidence="11" id="KW-1133">Transmembrane helix</keyword>
<keyword evidence="8" id="KW-0044">Antibiotic</keyword>
<dbReference type="SMART" id="SM00327">
    <property type="entry name" value="VWA"/>
    <property type="match status" value="1"/>
</dbReference>
<dbReference type="Pfam" id="PF02014">
    <property type="entry name" value="Reeler"/>
    <property type="match status" value="1"/>
</dbReference>
<keyword evidence="11" id="KW-0812">Transmembrane</keyword>
<dbReference type="Proteomes" id="UP000596742">
    <property type="component" value="Unassembled WGS sequence"/>
</dbReference>
<dbReference type="PROSITE" id="PS51416">
    <property type="entry name" value="MIB_HERC2"/>
    <property type="match status" value="2"/>
</dbReference>
<dbReference type="InterPro" id="IPR042307">
    <property type="entry name" value="Reeler_sf"/>
</dbReference>
<keyword evidence="5" id="KW-0399">Innate immunity</keyword>
<accession>A0A8B6CXV1</accession>
<comment type="caution">
    <text evidence="16">The sequence shown here is derived from an EMBL/GenBank/DDBJ whole genome shotgun (WGS) entry which is preliminary data.</text>
</comment>
<reference evidence="16" key="1">
    <citation type="submission" date="2018-11" db="EMBL/GenBank/DDBJ databases">
        <authorList>
            <person name="Alioto T."/>
            <person name="Alioto T."/>
        </authorList>
    </citation>
    <scope>NUCLEOTIDE SEQUENCE</scope>
</reference>
<dbReference type="GO" id="GO:0042742">
    <property type="term" value="P:defense response to bacterium"/>
    <property type="evidence" value="ECO:0007669"/>
    <property type="project" value="UniProtKB-KW"/>
</dbReference>
<evidence type="ECO:0000256" key="6">
    <source>
        <dbReference type="ARBA" id="ARBA00022729"/>
    </source>
</evidence>
<feature type="compositionally biased region" description="Basic and acidic residues" evidence="10">
    <location>
        <begin position="105"/>
        <end position="125"/>
    </location>
</feature>
<evidence type="ECO:0000256" key="2">
    <source>
        <dbReference type="ARBA" id="ARBA00008501"/>
    </source>
</evidence>
<evidence type="ECO:0000256" key="10">
    <source>
        <dbReference type="SAM" id="MobiDB-lite"/>
    </source>
</evidence>
<feature type="compositionally biased region" description="Polar residues" evidence="10">
    <location>
        <begin position="165"/>
        <end position="181"/>
    </location>
</feature>
<dbReference type="PROSITE" id="PS51019">
    <property type="entry name" value="REELIN"/>
    <property type="match status" value="1"/>
</dbReference>
<evidence type="ECO:0000256" key="9">
    <source>
        <dbReference type="SAM" id="Coils"/>
    </source>
</evidence>
<keyword evidence="4" id="KW-0929">Antimicrobial</keyword>
<feature type="region of interest" description="Disordered" evidence="10">
    <location>
        <begin position="155"/>
        <end position="200"/>
    </location>
</feature>
<dbReference type="InterPro" id="IPR010606">
    <property type="entry name" value="Mib_Herc2"/>
</dbReference>
<evidence type="ECO:0000256" key="7">
    <source>
        <dbReference type="ARBA" id="ARBA00022859"/>
    </source>
</evidence>
<dbReference type="PROSITE" id="PS50918">
    <property type="entry name" value="WWE"/>
    <property type="match status" value="1"/>
</dbReference>
<dbReference type="Gene3D" id="3.30.720.50">
    <property type="match status" value="1"/>
</dbReference>